<reference evidence="1" key="1">
    <citation type="journal article" date="2015" name="Nature">
        <title>Complex archaea that bridge the gap between prokaryotes and eukaryotes.</title>
        <authorList>
            <person name="Spang A."/>
            <person name="Saw J.H."/>
            <person name="Jorgensen S.L."/>
            <person name="Zaremba-Niedzwiedzka K."/>
            <person name="Martijn J."/>
            <person name="Lind A.E."/>
            <person name="van Eijk R."/>
            <person name="Schleper C."/>
            <person name="Guy L."/>
            <person name="Ettema T.J."/>
        </authorList>
    </citation>
    <scope>NUCLEOTIDE SEQUENCE</scope>
</reference>
<name>A0A0F9H7Y9_9ZZZZ</name>
<organism evidence="1">
    <name type="scientific">marine sediment metagenome</name>
    <dbReference type="NCBI Taxonomy" id="412755"/>
    <lineage>
        <taxon>unclassified sequences</taxon>
        <taxon>metagenomes</taxon>
        <taxon>ecological metagenomes</taxon>
    </lineage>
</organism>
<comment type="caution">
    <text evidence="1">The sequence shown here is derived from an EMBL/GenBank/DDBJ whole genome shotgun (WGS) entry which is preliminary data.</text>
</comment>
<accession>A0A0F9H7Y9</accession>
<dbReference type="AlphaFoldDB" id="A0A0F9H7Y9"/>
<evidence type="ECO:0000313" key="1">
    <source>
        <dbReference type="EMBL" id="KKM07175.1"/>
    </source>
</evidence>
<gene>
    <name evidence="1" type="ORF">LCGC14_1736530</name>
</gene>
<proteinExistence type="predicted"/>
<protein>
    <submittedName>
        <fullName evidence="1">Uncharacterized protein</fullName>
    </submittedName>
</protein>
<dbReference type="EMBL" id="LAZR01015828">
    <property type="protein sequence ID" value="KKM07175.1"/>
    <property type="molecule type" value="Genomic_DNA"/>
</dbReference>
<sequence>MCKKHGKPILPGNIKCGYKTWGCSVCVKEKFARYNTNEIKNKRAKEWDNDFIACIHCKIKRCKRSNYRYSGKKYCSSCSIKNKRTGEFYECHLRGNKKQRESGYSYLYLRSWRLKRKLMGAY</sequence>